<feature type="compositionally biased region" description="Basic and acidic residues" evidence="4">
    <location>
        <begin position="33"/>
        <end position="43"/>
    </location>
</feature>
<dbReference type="Proteomes" id="UP000013776">
    <property type="component" value="Unassembled WGS sequence"/>
</dbReference>
<feature type="domain" description="NET" evidence="6">
    <location>
        <begin position="615"/>
        <end position="696"/>
    </location>
</feature>
<evidence type="ECO:0000313" key="7">
    <source>
        <dbReference type="EMBL" id="CCG80638.1"/>
    </source>
</evidence>
<feature type="domain" description="Bromo" evidence="5">
    <location>
        <begin position="252"/>
        <end position="324"/>
    </location>
</feature>
<feature type="compositionally biased region" description="Low complexity" evidence="4">
    <location>
        <begin position="60"/>
        <end position="72"/>
    </location>
</feature>
<dbReference type="eggNOG" id="KOG1474">
    <property type="taxonomic scope" value="Eukaryota"/>
</dbReference>
<feature type="region of interest" description="Disordered" evidence="4">
    <location>
        <begin position="94"/>
        <end position="226"/>
    </location>
</feature>
<dbReference type="Gene3D" id="1.20.1270.220">
    <property type="match status" value="1"/>
</dbReference>
<dbReference type="PROSITE" id="PS50014">
    <property type="entry name" value="BROMODOMAIN_2"/>
    <property type="match status" value="2"/>
</dbReference>
<dbReference type="GO" id="GO:0006355">
    <property type="term" value="P:regulation of DNA-templated transcription"/>
    <property type="evidence" value="ECO:0007669"/>
    <property type="project" value="TreeGrafter"/>
</dbReference>
<dbReference type="PANTHER" id="PTHR22880">
    <property type="entry name" value="FALZ-RELATED BROMODOMAIN-CONTAINING PROTEINS"/>
    <property type="match status" value="1"/>
</dbReference>
<keyword evidence="8" id="KW-1185">Reference proteome</keyword>
<feature type="region of interest" description="Disordered" evidence="4">
    <location>
        <begin position="345"/>
        <end position="390"/>
    </location>
</feature>
<proteinExistence type="predicted"/>
<evidence type="ECO:0000256" key="2">
    <source>
        <dbReference type="ARBA" id="ARBA00023117"/>
    </source>
</evidence>
<name>R4XBC8_TAPDE</name>
<sequence>MANGVVSENLENGLSGNIRKPVNLGDISEPQDIDTKPQNEKTNNELPQESPKLEMNGHISNGSASEATSAEAMTGVAVAEEPITDSAKVVESIPETNNGDLETPAAPENGAIEPQLEPADVTMEHTVSVEAPTSDVREAHTPAHNPATLGAEPQEVNNASAKPSIESNDAKNTGGQEDMQLGSLKARESSEPAPTKHESDGDSAEQPPSKRARIDDGSGTPSPAVKFVDVDPERKMTPNRQKYCLVVLRQLKRSKDSSPFLQPVDPVKLKIPDYFKIVTEPQDLGTIEAKLKKGEFNTIDELIDSVQLVWSNCQKYNGAESAINLMALRLKEQFERQIRSMPPAEEIASPAGRGPKSKKTGKVTATAASARPRKNTSPVAPGGVPAIRRESMGVDGRPKREIHAPPPKSLPYQVAPQKRGKNVAQLKFCGQVLKELTHKKHEQFAFPFYQPVDAKALGLHDYHTIIRNPMDLATMQQKLNAGEYESADDFEYDMRLMFRNCYKYNGPGTPVNAMGKRLENVFNEKWAEKPISRPGAYGSDSDDDSDVDDKSKQTVQMLTKQLEAMQNQIASINSQKKKKKPKKERFDDDDDGGMGPRDRDYKVSNKKGRKPKETYEDADESPMFPSFDQKTALSTKMGYMTEHQMPVVIQILKRTDPNFDPEDEEVELDVDKVHPKTIRLLWNWIMEDIQPSFLRKKAIKSKKNRNVLSETEQQRQIEVLEAQLHKFEGGDAYGHVSRYGNIPNDDSSDSDSDASSEEDD</sequence>
<dbReference type="InterPro" id="IPR050935">
    <property type="entry name" value="Bromo_chromatin_reader"/>
</dbReference>
<dbReference type="InterPro" id="IPR038336">
    <property type="entry name" value="NET_sf"/>
</dbReference>
<dbReference type="InterPro" id="IPR018359">
    <property type="entry name" value="Bromodomain_CS"/>
</dbReference>
<dbReference type="GO" id="GO:0000785">
    <property type="term" value="C:chromatin"/>
    <property type="evidence" value="ECO:0007669"/>
    <property type="project" value="TreeGrafter"/>
</dbReference>
<feature type="region of interest" description="Disordered" evidence="4">
    <location>
        <begin position="735"/>
        <end position="760"/>
    </location>
</feature>
<dbReference type="PROSITE" id="PS51525">
    <property type="entry name" value="NET"/>
    <property type="match status" value="1"/>
</dbReference>
<dbReference type="Pfam" id="PF17035">
    <property type="entry name" value="BET"/>
    <property type="match status" value="1"/>
</dbReference>
<feature type="compositionally biased region" description="Basic and acidic residues" evidence="4">
    <location>
        <begin position="185"/>
        <end position="200"/>
    </location>
</feature>
<evidence type="ECO:0000256" key="4">
    <source>
        <dbReference type="SAM" id="MobiDB-lite"/>
    </source>
</evidence>
<feature type="compositionally biased region" description="Acidic residues" evidence="4">
    <location>
        <begin position="746"/>
        <end position="760"/>
    </location>
</feature>
<evidence type="ECO:0000256" key="1">
    <source>
        <dbReference type="ARBA" id="ARBA00022737"/>
    </source>
</evidence>
<dbReference type="PROSITE" id="PS00633">
    <property type="entry name" value="BROMODOMAIN_1"/>
    <property type="match status" value="1"/>
</dbReference>
<evidence type="ECO:0000256" key="3">
    <source>
        <dbReference type="PROSITE-ProRule" id="PRU00035"/>
    </source>
</evidence>
<dbReference type="OrthoDB" id="784962at2759"/>
<feature type="region of interest" description="Disordered" evidence="4">
    <location>
        <begin position="1"/>
        <end position="72"/>
    </location>
</feature>
<dbReference type="SMART" id="SM00297">
    <property type="entry name" value="BROMO"/>
    <property type="match status" value="2"/>
</dbReference>
<feature type="domain" description="Bromo" evidence="5">
    <location>
        <begin position="440"/>
        <end position="512"/>
    </location>
</feature>
<dbReference type="InterPro" id="IPR027353">
    <property type="entry name" value="NET_dom"/>
</dbReference>
<evidence type="ECO:0000259" key="6">
    <source>
        <dbReference type="PROSITE" id="PS51525"/>
    </source>
</evidence>
<dbReference type="InterPro" id="IPR036427">
    <property type="entry name" value="Bromodomain-like_sf"/>
</dbReference>
<evidence type="ECO:0000259" key="5">
    <source>
        <dbReference type="PROSITE" id="PS50014"/>
    </source>
</evidence>
<dbReference type="GO" id="GO:0005634">
    <property type="term" value="C:nucleus"/>
    <property type="evidence" value="ECO:0007669"/>
    <property type="project" value="TreeGrafter"/>
</dbReference>
<feature type="compositionally biased region" description="Polar residues" evidence="4">
    <location>
        <begin position="155"/>
        <end position="175"/>
    </location>
</feature>
<dbReference type="Pfam" id="PF00439">
    <property type="entry name" value="Bromodomain"/>
    <property type="match status" value="2"/>
</dbReference>
<dbReference type="EMBL" id="CAHR02000004">
    <property type="protein sequence ID" value="CCG80638.1"/>
    <property type="molecule type" value="Genomic_DNA"/>
</dbReference>
<dbReference type="InterPro" id="IPR001487">
    <property type="entry name" value="Bromodomain"/>
</dbReference>
<gene>
    <name evidence="7" type="ORF">TAPDE_000169</name>
</gene>
<feature type="region of interest" description="Disordered" evidence="4">
    <location>
        <begin position="571"/>
        <end position="623"/>
    </location>
</feature>
<dbReference type="VEuPathDB" id="FungiDB:TAPDE_000169"/>
<dbReference type="PANTHER" id="PTHR22880:SF225">
    <property type="entry name" value="BROMODOMAIN-CONTAINING PROTEIN BET-1-RELATED"/>
    <property type="match status" value="1"/>
</dbReference>
<dbReference type="SUPFAM" id="SSF47370">
    <property type="entry name" value="Bromodomain"/>
    <property type="match status" value="2"/>
</dbReference>
<keyword evidence="1" id="KW-0677">Repeat</keyword>
<comment type="caution">
    <text evidence="7">The sequence shown here is derived from an EMBL/GenBank/DDBJ whole genome shotgun (WGS) entry which is preliminary data.</text>
</comment>
<feature type="region of interest" description="Disordered" evidence="4">
    <location>
        <begin position="531"/>
        <end position="552"/>
    </location>
</feature>
<dbReference type="GO" id="GO:0040029">
    <property type="term" value="P:epigenetic regulation of gene expression"/>
    <property type="evidence" value="ECO:0007669"/>
    <property type="project" value="UniProtKB-ARBA"/>
</dbReference>
<dbReference type="CDD" id="cd05498">
    <property type="entry name" value="Bromo_Brdt_II_like"/>
    <property type="match status" value="1"/>
</dbReference>
<dbReference type="Gene3D" id="1.20.920.10">
    <property type="entry name" value="Bromodomain-like"/>
    <property type="match status" value="2"/>
</dbReference>
<accession>R4XBC8</accession>
<dbReference type="InterPro" id="IPR043509">
    <property type="entry name" value="Bromo_Brdt_II"/>
</dbReference>
<organism evidence="7 8">
    <name type="scientific">Taphrina deformans (strain PYCC 5710 / ATCC 11124 / CBS 356.35 / IMI 108563 / JCM 9778 / NBRC 8474)</name>
    <name type="common">Peach leaf curl fungus</name>
    <name type="synonym">Lalaria deformans</name>
    <dbReference type="NCBI Taxonomy" id="1097556"/>
    <lineage>
        <taxon>Eukaryota</taxon>
        <taxon>Fungi</taxon>
        <taxon>Dikarya</taxon>
        <taxon>Ascomycota</taxon>
        <taxon>Taphrinomycotina</taxon>
        <taxon>Taphrinomycetes</taxon>
        <taxon>Taphrinales</taxon>
        <taxon>Taphrinaceae</taxon>
        <taxon>Taphrina</taxon>
    </lineage>
</organism>
<reference evidence="7 8" key="1">
    <citation type="journal article" date="2013" name="MBio">
        <title>Genome sequencing of the plant pathogen Taphrina deformans, the causal agent of peach leaf curl.</title>
        <authorList>
            <person name="Cisse O.H."/>
            <person name="Almeida J.M.G.C.F."/>
            <person name="Fonseca A."/>
            <person name="Kumar A.A."/>
            <person name="Salojaervi J."/>
            <person name="Overmyer K."/>
            <person name="Hauser P.M."/>
            <person name="Pagni M."/>
        </authorList>
    </citation>
    <scope>NUCLEOTIDE SEQUENCE [LARGE SCALE GENOMIC DNA]</scope>
    <source>
        <strain evidence="8">PYCC 5710 / ATCC 11124 / CBS 356.35 / IMI 108563 / JCM 9778 / NBRC 8474</strain>
    </source>
</reference>
<dbReference type="PRINTS" id="PR00503">
    <property type="entry name" value="BROMODOMAIN"/>
</dbReference>
<dbReference type="STRING" id="1097556.R4XBC8"/>
<keyword evidence="2 3" id="KW-0103">Bromodomain</keyword>
<feature type="region of interest" description="Disordered" evidence="4">
    <location>
        <begin position="396"/>
        <end position="415"/>
    </location>
</feature>
<protein>
    <submittedName>
        <fullName evidence="7">Transcription regulator BDF1</fullName>
    </submittedName>
</protein>
<evidence type="ECO:0000313" key="8">
    <source>
        <dbReference type="Proteomes" id="UP000013776"/>
    </source>
</evidence>
<dbReference type="AlphaFoldDB" id="R4XBC8"/>